<protein>
    <submittedName>
        <fullName evidence="1">Uncharacterized protein</fullName>
    </submittedName>
</protein>
<dbReference type="OrthoDB" id="10411768at2759"/>
<comment type="caution">
    <text evidence="1">The sequence shown here is derived from an EMBL/GenBank/DDBJ whole genome shotgun (WGS) entry which is preliminary data.</text>
</comment>
<dbReference type="Proteomes" id="UP000683360">
    <property type="component" value="Unassembled WGS sequence"/>
</dbReference>
<sequence>MMNIYDSYYLDEDFDLFEWSDSDSYDEDYATDNYHLYSNGLERKLRKPYIENKEEHIQGLELHSKNIYSSKLKSHSVRVRSIRESVHQCKNVLAAIVEKDYKDILNAFNNGAEEVSSPQLFAAMCLHHVSSLSYTEKLNISNILNNIQEYIGRNTTDAMNAKYFDLFFRNLDPKRCFDLISRIWHLYLDIENALKYRYCKIIIKSERPRNERFLCANIKNLAYLWKTDNDKRKDPSLLLSLLYHAVTSEQIEDVKFIKSIIATHMDCKELLEALAIYQLNCNTAKLLSFPMLILNLDDILMTCPQQKLRLLFSYLSKLLALKHYEGFKATIIHFQQFFRSDNCRMIRILSSSIVPKLKHIYSTLLLHLLYFCITTNQHEKELCALSEILTIANHVTDYWTGSIKFFFSLITHSTDRNDQHSLIFTEVLLQLWEKRMNLKLAVMHAYIAYLRKSKCLELHGNFVQYHFQCLKSTSFLGLSQYGSNLEWDENILFVIHYISNLSEMTSFNIKMNETKFLSSFRQYVTLCDETQILCVPDTIEKVGIILESDKILIVHAILIYGTELFKRDCFERYKWLVIRHQSLLIFELPKLYNLSMMITIYSNQICFVTCLNLLQHYTIFDQCTKMKRLRSQVLFCLKDNMEYIFSDYMSTHSKEQFISTSLSLQYIWKGIRNSHKKLQCLVIFWKKISESGCTDQFKDFIVDNKDFILSMKDAALDLDFNYKTEYCVLLFYLLRECIMSNNNRDMNLALSAINDQKRNMLNEFGDSLKSKPNEIAEEERKVFKTGFPRLYTIDKVLNGNLELHEYVRAVIDIYRDHSEHYFEFKDSVFKIFTYYLQNLTTVQQEKGLIGLIAFVGDAPIEKRYDLDYDYINCEISSLMFDVVYSFLVLKHEVDQTKLATFLLHLNHKCHSKLVKKVTVEAGKILKWKTLAPQNITTEENMVIYKCFCIVRQTKKTYRVQEINLEEYISYFDFIEMIDQEEQRQRTIRQTILLLVLLLLLTSITSDGHHKSAKLKKYLSLKYEYDDLALYLLWCSGDVEINPGPTFSKIRSIYASEKERKWICEVCSVLVKLLKELPETSKPKALWKEKPTDWPTDEPFLIRKQIKSSE</sequence>
<accession>A0A8S3SI14</accession>
<dbReference type="AlphaFoldDB" id="A0A8S3SI14"/>
<name>A0A8S3SI14_MYTED</name>
<reference evidence="1" key="1">
    <citation type="submission" date="2021-03" db="EMBL/GenBank/DDBJ databases">
        <authorList>
            <person name="Bekaert M."/>
        </authorList>
    </citation>
    <scope>NUCLEOTIDE SEQUENCE</scope>
</reference>
<gene>
    <name evidence="1" type="ORF">MEDL_31421</name>
</gene>
<proteinExistence type="predicted"/>
<evidence type="ECO:0000313" key="1">
    <source>
        <dbReference type="EMBL" id="CAG2217749.1"/>
    </source>
</evidence>
<organism evidence="1 2">
    <name type="scientific">Mytilus edulis</name>
    <name type="common">Blue mussel</name>
    <dbReference type="NCBI Taxonomy" id="6550"/>
    <lineage>
        <taxon>Eukaryota</taxon>
        <taxon>Metazoa</taxon>
        <taxon>Spiralia</taxon>
        <taxon>Lophotrochozoa</taxon>
        <taxon>Mollusca</taxon>
        <taxon>Bivalvia</taxon>
        <taxon>Autobranchia</taxon>
        <taxon>Pteriomorphia</taxon>
        <taxon>Mytilida</taxon>
        <taxon>Mytiloidea</taxon>
        <taxon>Mytilidae</taxon>
        <taxon>Mytilinae</taxon>
        <taxon>Mytilus</taxon>
    </lineage>
</organism>
<evidence type="ECO:0000313" key="2">
    <source>
        <dbReference type="Proteomes" id="UP000683360"/>
    </source>
</evidence>
<keyword evidence="2" id="KW-1185">Reference proteome</keyword>
<dbReference type="EMBL" id="CAJPWZ010001574">
    <property type="protein sequence ID" value="CAG2217749.1"/>
    <property type="molecule type" value="Genomic_DNA"/>
</dbReference>